<name>A0AAV9IDU6_9RHOD</name>
<keyword evidence="3" id="KW-0687">Ribonucleoprotein</keyword>
<dbReference type="Gene3D" id="2.40.50.140">
    <property type="entry name" value="Nucleic acid-binding proteins"/>
    <property type="match status" value="2"/>
</dbReference>
<keyword evidence="6" id="KW-1185">Reference proteome</keyword>
<dbReference type="SMART" id="SM00316">
    <property type="entry name" value="S1"/>
    <property type="match status" value="3"/>
</dbReference>
<feature type="domain" description="S1 motif" evidence="4">
    <location>
        <begin position="267"/>
        <end position="335"/>
    </location>
</feature>
<evidence type="ECO:0000256" key="3">
    <source>
        <dbReference type="ARBA" id="ARBA00023274"/>
    </source>
</evidence>
<dbReference type="PANTHER" id="PTHR10724:SF7">
    <property type="entry name" value="SMALL RIBOSOMAL SUBUNIT PROTEIN BS1C"/>
    <property type="match status" value="1"/>
</dbReference>
<evidence type="ECO:0000313" key="6">
    <source>
        <dbReference type="Proteomes" id="UP001300502"/>
    </source>
</evidence>
<evidence type="ECO:0000313" key="5">
    <source>
        <dbReference type="EMBL" id="KAK4525351.1"/>
    </source>
</evidence>
<dbReference type="EMBL" id="JANCYU010000029">
    <property type="protein sequence ID" value="KAK4525351.1"/>
    <property type="molecule type" value="Genomic_DNA"/>
</dbReference>
<dbReference type="GO" id="GO:1990904">
    <property type="term" value="C:ribonucleoprotein complex"/>
    <property type="evidence" value="ECO:0007669"/>
    <property type="project" value="UniProtKB-KW"/>
</dbReference>
<gene>
    <name evidence="5" type="ORF">GAYE_SCF09G3259</name>
</gene>
<dbReference type="GO" id="GO:0005840">
    <property type="term" value="C:ribosome"/>
    <property type="evidence" value="ECO:0007669"/>
    <property type="project" value="UniProtKB-KW"/>
</dbReference>
<dbReference type="InterPro" id="IPR050437">
    <property type="entry name" value="Ribos_protein_bS1-like"/>
</dbReference>
<organism evidence="5 6">
    <name type="scientific">Galdieria yellowstonensis</name>
    <dbReference type="NCBI Taxonomy" id="3028027"/>
    <lineage>
        <taxon>Eukaryota</taxon>
        <taxon>Rhodophyta</taxon>
        <taxon>Bangiophyceae</taxon>
        <taxon>Galdieriales</taxon>
        <taxon>Galdieriaceae</taxon>
        <taxon>Galdieria</taxon>
    </lineage>
</organism>
<proteinExistence type="inferred from homology"/>
<accession>A0AAV9IDU6</accession>
<dbReference type="AlphaFoldDB" id="A0AAV9IDU6"/>
<dbReference type="Pfam" id="PF00575">
    <property type="entry name" value="S1"/>
    <property type="match status" value="2"/>
</dbReference>
<dbReference type="GO" id="GO:0003735">
    <property type="term" value="F:structural constituent of ribosome"/>
    <property type="evidence" value="ECO:0007669"/>
    <property type="project" value="TreeGrafter"/>
</dbReference>
<dbReference type="InterPro" id="IPR012340">
    <property type="entry name" value="NA-bd_OB-fold"/>
</dbReference>
<dbReference type="PROSITE" id="PS50126">
    <property type="entry name" value="S1"/>
    <property type="match status" value="3"/>
</dbReference>
<dbReference type="SUPFAM" id="SSF50249">
    <property type="entry name" value="Nucleic acid-binding proteins"/>
    <property type="match status" value="3"/>
</dbReference>
<feature type="domain" description="S1 motif" evidence="4">
    <location>
        <begin position="103"/>
        <end position="176"/>
    </location>
</feature>
<comment type="similarity">
    <text evidence="1">Belongs to the bacterial ribosomal protein bS1 family.</text>
</comment>
<protein>
    <recommendedName>
        <fullName evidence="4">S1 motif domain-containing protein</fullName>
    </recommendedName>
</protein>
<keyword evidence="2" id="KW-0689">Ribosomal protein</keyword>
<dbReference type="InterPro" id="IPR003029">
    <property type="entry name" value="S1_domain"/>
</dbReference>
<reference evidence="5 6" key="1">
    <citation type="submission" date="2022-07" db="EMBL/GenBank/DDBJ databases">
        <title>Genome-wide signatures of adaptation to extreme environments.</title>
        <authorList>
            <person name="Cho C.H."/>
            <person name="Yoon H.S."/>
        </authorList>
    </citation>
    <scope>NUCLEOTIDE SEQUENCE [LARGE SCALE GENOMIC DNA]</scope>
    <source>
        <strain evidence="5 6">108.79 E11</strain>
    </source>
</reference>
<evidence type="ECO:0000256" key="2">
    <source>
        <dbReference type="ARBA" id="ARBA00022980"/>
    </source>
</evidence>
<evidence type="ECO:0000256" key="1">
    <source>
        <dbReference type="ARBA" id="ARBA00006767"/>
    </source>
</evidence>
<dbReference type="GO" id="GO:0006412">
    <property type="term" value="P:translation"/>
    <property type="evidence" value="ECO:0007669"/>
    <property type="project" value="TreeGrafter"/>
</dbReference>
<comment type="caution">
    <text evidence="5">The sequence shown here is derived from an EMBL/GenBank/DDBJ whole genome shotgun (WGS) entry which is preliminary data.</text>
</comment>
<dbReference type="Proteomes" id="UP001300502">
    <property type="component" value="Unassembled WGS sequence"/>
</dbReference>
<evidence type="ECO:0000259" key="4">
    <source>
        <dbReference type="PROSITE" id="PS50126"/>
    </source>
</evidence>
<dbReference type="PANTHER" id="PTHR10724">
    <property type="entry name" value="30S RIBOSOMAL PROTEIN S1"/>
    <property type="match status" value="1"/>
</dbReference>
<sequence length="378" mass="43323">MLKYCFVLQFHLGRTVLGFHPCNNKYAKLLQASRSSYGLTADMVEGKKRKQRRSLSKFFMCSNLEHKREKSMSESIELPKVGSASVSYDALLESIRQVEIKVGDVRIGRIVRVAKEGLFIYLGMNNTAFLPRQELWLEENKLPHEVYKEGDELEVEILPPKDNFDLVVSELAVRRRKCWEKLKEFQLSSKSFLVLVLGFRNNGLIVRYDCIEGYLPIEHLIPSHTASQVMNTELEVRVLNLDVESSNLVVSQRLAVAGKREKELKVGSVTKGVVRAIRDYGVVVDLFGVLGLLFVKDISREPVADPSSVFTVGETIYCMVIHIDRKRHRIILSTSALELHSGEMLKDKAKVFERKSEALNRVRKILDERSSQRKCFFW</sequence>
<dbReference type="GO" id="GO:0003729">
    <property type="term" value="F:mRNA binding"/>
    <property type="evidence" value="ECO:0007669"/>
    <property type="project" value="TreeGrafter"/>
</dbReference>
<feature type="domain" description="S1 motif" evidence="4">
    <location>
        <begin position="189"/>
        <end position="253"/>
    </location>
</feature>